<accession>A0A9P8G9R1</accession>
<dbReference type="AlphaFoldDB" id="A0A9P8G9R1"/>
<comment type="caution">
    <text evidence="2">The sequence shown here is derived from an EMBL/GenBank/DDBJ whole genome shotgun (WGS) entry which is preliminary data.</text>
</comment>
<evidence type="ECO:0000313" key="3">
    <source>
        <dbReference type="Proteomes" id="UP000767238"/>
    </source>
</evidence>
<gene>
    <name evidence="2" type="ORF">KCV03_g8462</name>
</gene>
<proteinExistence type="predicted"/>
<evidence type="ECO:0000256" key="1">
    <source>
        <dbReference type="SAM" id="MobiDB-lite"/>
    </source>
</evidence>
<evidence type="ECO:0000313" key="2">
    <source>
        <dbReference type="EMBL" id="KAH0214413.1"/>
    </source>
</evidence>
<feature type="non-terminal residue" evidence="2">
    <location>
        <position position="348"/>
    </location>
</feature>
<dbReference type="Proteomes" id="UP000767238">
    <property type="component" value="Unassembled WGS sequence"/>
</dbReference>
<reference evidence="2" key="1">
    <citation type="journal article" date="2021" name="J Fungi (Basel)">
        <title>Virulence traits and population genomics of the black yeast Aureobasidium melanogenum.</title>
        <authorList>
            <person name="Cernosa A."/>
            <person name="Sun X."/>
            <person name="Gostincar C."/>
            <person name="Fang C."/>
            <person name="Gunde-Cimerman N."/>
            <person name="Song Z."/>
        </authorList>
    </citation>
    <scope>NUCLEOTIDE SEQUENCE</scope>
    <source>
        <strain evidence="2">EXF-8016</strain>
    </source>
</reference>
<name>A0A9P8G9R1_AURME</name>
<dbReference type="EMBL" id="JAHFYH010000083">
    <property type="protein sequence ID" value="KAH0214413.1"/>
    <property type="molecule type" value="Genomic_DNA"/>
</dbReference>
<feature type="region of interest" description="Disordered" evidence="1">
    <location>
        <begin position="309"/>
        <end position="348"/>
    </location>
</feature>
<protein>
    <submittedName>
        <fullName evidence="2">Uncharacterized protein</fullName>
    </submittedName>
</protein>
<sequence length="348" mass="40718">MKNDPRTLLGKLRPIDVVQLRGCGLEKLLDFRYRYNIPDEILFQYYEGARSLNHANHIPPLPKSRMFREDRTQMNTHETPQQRVLERLQRTSEQATEAAIESRYYKLTLYCQIKNIEEKLYDSGKSTSGVSFRTKALREWINETRCSELQEDDVKSWRDEGEKWKKLCDKFTPGILEVSHEALDASASAEKQSKIRESASKLFKALTQLTVCGPEIRVLEAMVVNEQTKEKENDRAQRSDQEQNIDIEQEDMKLIAEAEQLFSRQIIQREDFIPIIRCEDCKKYYGVIELLDPCWWTQYASCVLVSNRQDSPDSVDDDQESAKRKHPTNDALADLEYDLPRMKRSRLP</sequence>
<reference evidence="2" key="2">
    <citation type="submission" date="2021-08" db="EMBL/GenBank/DDBJ databases">
        <authorList>
            <person name="Gostincar C."/>
            <person name="Sun X."/>
            <person name="Song Z."/>
            <person name="Gunde-Cimerman N."/>
        </authorList>
    </citation>
    <scope>NUCLEOTIDE SEQUENCE</scope>
    <source>
        <strain evidence="2">EXF-8016</strain>
    </source>
</reference>
<organism evidence="2 3">
    <name type="scientific">Aureobasidium melanogenum</name>
    <name type="common">Aureobasidium pullulans var. melanogenum</name>
    <dbReference type="NCBI Taxonomy" id="46634"/>
    <lineage>
        <taxon>Eukaryota</taxon>
        <taxon>Fungi</taxon>
        <taxon>Dikarya</taxon>
        <taxon>Ascomycota</taxon>
        <taxon>Pezizomycotina</taxon>
        <taxon>Dothideomycetes</taxon>
        <taxon>Dothideomycetidae</taxon>
        <taxon>Dothideales</taxon>
        <taxon>Saccotheciaceae</taxon>
        <taxon>Aureobasidium</taxon>
    </lineage>
</organism>